<dbReference type="EMBL" id="KZ305042">
    <property type="protein sequence ID" value="PIA40314.1"/>
    <property type="molecule type" value="Genomic_DNA"/>
</dbReference>
<gene>
    <name evidence="2" type="ORF">AQUCO_02500185v1</name>
</gene>
<dbReference type="PANTHER" id="PTHR31968:SF4">
    <property type="entry name" value="SERINE_ARGININE-RELATED PROTEIN 53"/>
    <property type="match status" value="1"/>
</dbReference>
<organism evidence="2 3">
    <name type="scientific">Aquilegia coerulea</name>
    <name type="common">Rocky mountain columbine</name>
    <dbReference type="NCBI Taxonomy" id="218851"/>
    <lineage>
        <taxon>Eukaryota</taxon>
        <taxon>Viridiplantae</taxon>
        <taxon>Streptophyta</taxon>
        <taxon>Embryophyta</taxon>
        <taxon>Tracheophyta</taxon>
        <taxon>Spermatophyta</taxon>
        <taxon>Magnoliopsida</taxon>
        <taxon>Ranunculales</taxon>
        <taxon>Ranunculaceae</taxon>
        <taxon>Thalictroideae</taxon>
        <taxon>Aquilegia</taxon>
    </lineage>
</organism>
<dbReference type="PANTHER" id="PTHR31968">
    <property type="entry name" value="SERINE/ARGININE-RELATED PROTEIN 53"/>
    <property type="match status" value="1"/>
</dbReference>
<proteinExistence type="predicted"/>
<dbReference type="InterPro" id="IPR034604">
    <property type="entry name" value="SRRP53"/>
</dbReference>
<reference evidence="2 3" key="1">
    <citation type="submission" date="2017-09" db="EMBL/GenBank/DDBJ databases">
        <title>WGS assembly of Aquilegia coerulea Goldsmith.</title>
        <authorList>
            <person name="Hodges S."/>
            <person name="Kramer E."/>
            <person name="Nordborg M."/>
            <person name="Tomkins J."/>
            <person name="Borevitz J."/>
            <person name="Derieg N."/>
            <person name="Yan J."/>
            <person name="Mihaltcheva S."/>
            <person name="Hayes R.D."/>
            <person name="Rokhsar D."/>
        </authorList>
    </citation>
    <scope>NUCLEOTIDE SEQUENCE [LARGE SCALE GENOMIC DNA]</scope>
    <source>
        <strain evidence="3">cv. Goldsmith</strain>
    </source>
</reference>
<dbReference type="OrthoDB" id="1939205at2759"/>
<feature type="region of interest" description="Disordered" evidence="1">
    <location>
        <begin position="28"/>
        <end position="187"/>
    </location>
</feature>
<dbReference type="GO" id="GO:0005634">
    <property type="term" value="C:nucleus"/>
    <property type="evidence" value="ECO:0007669"/>
    <property type="project" value="TreeGrafter"/>
</dbReference>
<name>A0A2G5D9Y5_AQUCA</name>
<feature type="compositionally biased region" description="Acidic residues" evidence="1">
    <location>
        <begin position="295"/>
        <end position="306"/>
    </location>
</feature>
<feature type="compositionally biased region" description="Basic residues" evidence="1">
    <location>
        <begin position="128"/>
        <end position="161"/>
    </location>
</feature>
<dbReference type="GO" id="GO:0005737">
    <property type="term" value="C:cytoplasm"/>
    <property type="evidence" value="ECO:0007669"/>
    <property type="project" value="TreeGrafter"/>
</dbReference>
<dbReference type="AlphaFoldDB" id="A0A2G5D9Y5"/>
<feature type="compositionally biased region" description="Polar residues" evidence="1">
    <location>
        <begin position="28"/>
        <end position="39"/>
    </location>
</feature>
<dbReference type="STRING" id="218851.A0A2G5D9Y5"/>
<feature type="compositionally biased region" description="Basic and acidic residues" evidence="1">
    <location>
        <begin position="90"/>
        <end position="110"/>
    </location>
</feature>
<protein>
    <submittedName>
        <fullName evidence="2">Uncharacterized protein</fullName>
    </submittedName>
</protein>
<evidence type="ECO:0000313" key="3">
    <source>
        <dbReference type="Proteomes" id="UP000230069"/>
    </source>
</evidence>
<dbReference type="GO" id="GO:0000380">
    <property type="term" value="P:alternative mRNA splicing, via spliceosome"/>
    <property type="evidence" value="ECO:0007669"/>
    <property type="project" value="InterPro"/>
</dbReference>
<dbReference type="InParanoid" id="A0A2G5D9Y5"/>
<accession>A0A2G5D9Y5</accession>
<evidence type="ECO:0000256" key="1">
    <source>
        <dbReference type="SAM" id="MobiDB-lite"/>
    </source>
</evidence>
<keyword evidence="3" id="KW-1185">Reference proteome</keyword>
<dbReference type="Proteomes" id="UP000230069">
    <property type="component" value="Unassembled WGS sequence"/>
</dbReference>
<dbReference type="FunCoup" id="A0A2G5D9Y5">
    <property type="interactions" value="719"/>
</dbReference>
<feature type="region of interest" description="Disordered" evidence="1">
    <location>
        <begin position="291"/>
        <end position="343"/>
    </location>
</feature>
<feature type="compositionally biased region" description="Basic and acidic residues" evidence="1">
    <location>
        <begin position="162"/>
        <end position="179"/>
    </location>
</feature>
<sequence>MEEEKAAAYYEELTRKGEGAARFKQGLGFSSSTSTQSFEAISKGSALPSSSSFLSSFVKASSPNKSSNEIDKQKVQLENIQNKLKKKEKRSSDEREKYSRVSDRRDDRDRSLRRRSRSRDRDRDRGRSERRRRRSRSRSYSRERHGRRRRSRSRSKSPRDRRRLEKSRDDDGRNKKEKNGGGVDYSRLIKGYAEMSPAERVKAKMKLQLSQTAEKDADKGMGAGWERFQFNKDAPLDDEEIEVAEDDAAVVKKMGQSFRFSALQEKREEQIKDAHDQAMFGVPVAQPCISTDTEVTIEGDKTDDDDDRKGTSENGLGANLISDKVLAKQQGSWRDRARKPKDG</sequence>
<evidence type="ECO:0000313" key="2">
    <source>
        <dbReference type="EMBL" id="PIA40314.1"/>
    </source>
</evidence>
<feature type="compositionally biased region" description="Low complexity" evidence="1">
    <location>
        <begin position="42"/>
        <end position="63"/>
    </location>
</feature>